<evidence type="ECO:0000256" key="2">
    <source>
        <dbReference type="ARBA" id="ARBA00022737"/>
    </source>
</evidence>
<keyword evidence="3" id="KW-0175">Coiled coil</keyword>
<sequence length="623" mass="71177">NFPGDRVIFTESSTAPGIPIVYRTVEERAYNPERLNLDSRGMTMCPILDGEEDLRLLSLQHNLIRRAQHLSHLRRLVFLDLYANELEEISGLYNLRSLRVLMLGKNRIRKITSLESLTKLDVLDLHGNQIVRIENLSHLSELRVLNLAGNQITHVDSLRGLHSLAELNLRRNNISSMKEVDCLPSLQRLFLSYNNIANFDGIVCLREAPSLCEVALDGNPLAQEACYRQTALRHMGQLRQLDMKRVTEEERRLASLLARKQEEKKREFHKQAIQKEKRRLALRNVARHWSLQNNTAAAARKYWYSYTVQPRKGCLEGEISSTFLDQFPPFESHGLADSLRLLSLTEEHLAEMEGDTLRLFGRGALEALDRSWGAHAAATITAVSFSYVDFDEVAGVLGKLRARFPGTAHLQFTETNLQNLQQLNALAQLRRIEQLTVNPAGNSLTALSLWTAYATFRLHHLGLRRINGQEISATDVTAAEAMFGSLARLTAPRASTSALGDGRKKEERRLRELSERKKGVLQTRGRIRSSALIIGLKKKKGESYFVTREYFNLAMKEQEEKGRFCQDYVKELVDRVVLQEKKQEALQIIWPQFFLEMVTDAVLETQDSDTYVSRRMKELTEEK</sequence>
<dbReference type="InterPro" id="IPR032675">
    <property type="entry name" value="LRR_dom_sf"/>
</dbReference>
<evidence type="ECO:0000313" key="4">
    <source>
        <dbReference type="Ensembl" id="ENSPMAP00000000730.1"/>
    </source>
</evidence>
<dbReference type="Pfam" id="PF14580">
    <property type="entry name" value="LRR_9"/>
    <property type="match status" value="1"/>
</dbReference>
<dbReference type="InterPro" id="IPR050576">
    <property type="entry name" value="Cilia_flagella_integrity"/>
</dbReference>
<dbReference type="InterPro" id="IPR003591">
    <property type="entry name" value="Leu-rich_rpt_typical-subtyp"/>
</dbReference>
<dbReference type="STRING" id="7757.ENSPMAP00000000730"/>
<evidence type="ECO:0000256" key="1">
    <source>
        <dbReference type="ARBA" id="ARBA00022614"/>
    </source>
</evidence>
<dbReference type="GeneTree" id="ENSGT00940000157011"/>
<feature type="coiled-coil region" evidence="3">
    <location>
        <begin position="243"/>
        <end position="279"/>
    </location>
</feature>
<dbReference type="PANTHER" id="PTHR45973">
    <property type="entry name" value="PROTEIN PHOSPHATASE 1 REGULATORY SUBUNIT SDS22-RELATED"/>
    <property type="match status" value="1"/>
</dbReference>
<dbReference type="PROSITE" id="PS51450">
    <property type="entry name" value="LRR"/>
    <property type="match status" value="7"/>
</dbReference>
<dbReference type="AlphaFoldDB" id="S4R6A0"/>
<dbReference type="SUPFAM" id="SSF52058">
    <property type="entry name" value="L domain-like"/>
    <property type="match status" value="1"/>
</dbReference>
<name>S4R6A0_PETMA</name>
<reference evidence="4" key="2">
    <citation type="submission" date="2025-09" db="UniProtKB">
        <authorList>
            <consortium name="Ensembl"/>
        </authorList>
    </citation>
    <scope>IDENTIFICATION</scope>
</reference>
<dbReference type="Ensembl" id="ENSPMAT00000000731.1">
    <property type="protein sequence ID" value="ENSPMAP00000000730.1"/>
    <property type="gene ID" value="ENSPMAG00000000659.1"/>
</dbReference>
<keyword evidence="2" id="KW-0677">Repeat</keyword>
<dbReference type="OMA" id="FRINKDQ"/>
<dbReference type="SMART" id="SM00365">
    <property type="entry name" value="LRR_SD22"/>
    <property type="match status" value="7"/>
</dbReference>
<protein>
    <submittedName>
        <fullName evidence="4">Leucine rich repeat containing 49</fullName>
    </submittedName>
</protein>
<evidence type="ECO:0000256" key="3">
    <source>
        <dbReference type="SAM" id="Coils"/>
    </source>
</evidence>
<keyword evidence="1" id="KW-0433">Leucine-rich repeat</keyword>
<reference evidence="4" key="1">
    <citation type="submission" date="2025-08" db="UniProtKB">
        <authorList>
            <consortium name="Ensembl"/>
        </authorList>
    </citation>
    <scope>IDENTIFICATION</scope>
</reference>
<dbReference type="HOGENOM" id="CLU_019309_0_0_1"/>
<dbReference type="InterPro" id="IPR001611">
    <property type="entry name" value="Leu-rich_rpt"/>
</dbReference>
<dbReference type="PANTHER" id="PTHR45973:SF8">
    <property type="entry name" value="LEUCINE-RICH REPEAT-CONTAINING PROTEIN 49"/>
    <property type="match status" value="1"/>
</dbReference>
<proteinExistence type="predicted"/>
<dbReference type="Gene3D" id="3.80.10.10">
    <property type="entry name" value="Ribonuclease Inhibitor"/>
    <property type="match status" value="2"/>
</dbReference>
<dbReference type="SMART" id="SM00369">
    <property type="entry name" value="LRR_TYP"/>
    <property type="match status" value="6"/>
</dbReference>
<organism evidence="4">
    <name type="scientific">Petromyzon marinus</name>
    <name type="common">Sea lamprey</name>
    <dbReference type="NCBI Taxonomy" id="7757"/>
    <lineage>
        <taxon>Eukaryota</taxon>
        <taxon>Metazoa</taxon>
        <taxon>Chordata</taxon>
        <taxon>Craniata</taxon>
        <taxon>Vertebrata</taxon>
        <taxon>Cyclostomata</taxon>
        <taxon>Hyperoartia</taxon>
        <taxon>Petromyzontiformes</taxon>
        <taxon>Petromyzontidae</taxon>
        <taxon>Petromyzon</taxon>
    </lineage>
</organism>
<accession>S4R6A0</accession>